<proteinExistence type="predicted"/>
<evidence type="ECO:0008006" key="3">
    <source>
        <dbReference type="Google" id="ProtNLM"/>
    </source>
</evidence>
<comment type="caution">
    <text evidence="1">The sequence shown here is derived from an EMBL/GenBank/DDBJ whole genome shotgun (WGS) entry which is preliminary data.</text>
</comment>
<dbReference type="AlphaFoldDB" id="A0A246GCS3"/>
<dbReference type="Gene3D" id="3.40.50.450">
    <property type="match status" value="1"/>
</dbReference>
<organism evidence="1 2">
    <name type="scientific">Flavobacterium columnare</name>
    <dbReference type="NCBI Taxonomy" id="996"/>
    <lineage>
        <taxon>Bacteria</taxon>
        <taxon>Pseudomonadati</taxon>
        <taxon>Bacteroidota</taxon>
        <taxon>Flavobacteriia</taxon>
        <taxon>Flavobacteriales</taxon>
        <taxon>Flavobacteriaceae</taxon>
        <taxon>Flavobacterium</taxon>
    </lineage>
</organism>
<dbReference type="EMBL" id="MTCY01000007">
    <property type="protein sequence ID" value="OWP78907.1"/>
    <property type="molecule type" value="Genomic_DNA"/>
</dbReference>
<gene>
    <name evidence="1" type="ORF">BWK62_03855</name>
</gene>
<sequence length="151" mass="17893">MKSIYKSPENIIDRDKSKKSIFLAGSIEMDKAINWQQYCENKLADKYILFNPRREQWNSEWKQSIDNPQFKEQVIWELNALEEADIIIMFFAGNTYSPISLLELGLYASSGKLKVVVENDFWRKGNIDIVCEKYKIKQYQNLEELIKELQK</sequence>
<evidence type="ECO:0000313" key="1">
    <source>
        <dbReference type="EMBL" id="OWP78907.1"/>
    </source>
</evidence>
<reference evidence="1 2" key="1">
    <citation type="journal article" date="2017" name="Infect. Genet. Evol.">
        <title>Comparative genome analysis of fish pathogen Flavobacterium columnare reveals extensive sequence diversity within the species.</title>
        <authorList>
            <person name="Kayansamruaj P."/>
            <person name="Dong H.T."/>
            <person name="Hirono I."/>
            <person name="Kondo H."/>
            <person name="Senapin S."/>
            <person name="Rodkhum C."/>
        </authorList>
    </citation>
    <scope>NUCLEOTIDE SEQUENCE [LARGE SCALE GENOMIC DNA]</scope>
    <source>
        <strain evidence="1 2">1214</strain>
    </source>
</reference>
<accession>A0A246GCS3</accession>
<dbReference type="SUPFAM" id="SSF52309">
    <property type="entry name" value="N-(deoxy)ribosyltransferase-like"/>
    <property type="match status" value="1"/>
</dbReference>
<protein>
    <recommendedName>
        <fullName evidence="3">Nucleoside 2-deoxyribosyltransferase</fullName>
    </recommendedName>
</protein>
<name>A0A246GCS3_9FLAO</name>
<dbReference type="OrthoDB" id="275473at2"/>
<dbReference type="Proteomes" id="UP000198034">
    <property type="component" value="Unassembled WGS sequence"/>
</dbReference>
<dbReference type="InterPro" id="IPR039470">
    <property type="entry name" value="Nuc_deoxyri_tr2"/>
</dbReference>
<evidence type="ECO:0000313" key="2">
    <source>
        <dbReference type="Proteomes" id="UP000198034"/>
    </source>
</evidence>
<dbReference type="Pfam" id="PF15891">
    <property type="entry name" value="Nuc_deoxyri_tr2"/>
    <property type="match status" value="1"/>
</dbReference>